<organism evidence="4 5">
    <name type="scientific">Petrolisthes manimaculis</name>
    <dbReference type="NCBI Taxonomy" id="1843537"/>
    <lineage>
        <taxon>Eukaryota</taxon>
        <taxon>Metazoa</taxon>
        <taxon>Ecdysozoa</taxon>
        <taxon>Arthropoda</taxon>
        <taxon>Crustacea</taxon>
        <taxon>Multicrustacea</taxon>
        <taxon>Malacostraca</taxon>
        <taxon>Eumalacostraca</taxon>
        <taxon>Eucarida</taxon>
        <taxon>Decapoda</taxon>
        <taxon>Pleocyemata</taxon>
        <taxon>Anomura</taxon>
        <taxon>Galatheoidea</taxon>
        <taxon>Porcellanidae</taxon>
        <taxon>Petrolisthes</taxon>
    </lineage>
</organism>
<keyword evidence="5" id="KW-1185">Reference proteome</keyword>
<dbReference type="GO" id="GO:0000256">
    <property type="term" value="P:allantoin catabolic process"/>
    <property type="evidence" value="ECO:0007669"/>
    <property type="project" value="InterPro"/>
</dbReference>
<feature type="domain" description="Allantoicase" evidence="3">
    <location>
        <begin position="84"/>
        <end position="261"/>
    </location>
</feature>
<dbReference type="PANTHER" id="PTHR12045">
    <property type="entry name" value="ALLANTOICASE"/>
    <property type="match status" value="1"/>
</dbReference>
<evidence type="ECO:0000256" key="1">
    <source>
        <dbReference type="ARBA" id="ARBA00009242"/>
    </source>
</evidence>
<evidence type="ECO:0000256" key="2">
    <source>
        <dbReference type="ARBA" id="ARBA00031078"/>
    </source>
</evidence>
<dbReference type="InterPro" id="IPR015908">
    <property type="entry name" value="Allantoicase_dom"/>
</dbReference>
<dbReference type="EMBL" id="JAWZYT010004119">
    <property type="protein sequence ID" value="KAK4295240.1"/>
    <property type="molecule type" value="Genomic_DNA"/>
</dbReference>
<dbReference type="SUPFAM" id="SSF49785">
    <property type="entry name" value="Galactose-binding domain-like"/>
    <property type="match status" value="2"/>
</dbReference>
<name>A0AAE1NU54_9EUCA</name>
<dbReference type="AlphaFoldDB" id="A0AAE1NU54"/>
<evidence type="ECO:0000313" key="4">
    <source>
        <dbReference type="EMBL" id="KAK4295240.1"/>
    </source>
</evidence>
<dbReference type="GO" id="GO:0004037">
    <property type="term" value="F:allantoicase activity"/>
    <property type="evidence" value="ECO:0007669"/>
    <property type="project" value="InterPro"/>
</dbReference>
<dbReference type="Pfam" id="PF03561">
    <property type="entry name" value="Allantoicase"/>
    <property type="match status" value="2"/>
</dbReference>
<accession>A0AAE1NU54</accession>
<dbReference type="NCBIfam" id="TIGR02961">
    <property type="entry name" value="allantoicase"/>
    <property type="match status" value="1"/>
</dbReference>
<gene>
    <name evidence="4" type="ORF">Pmani_032186</name>
</gene>
<comment type="caution">
    <text evidence="4">The sequence shown here is derived from an EMBL/GenBank/DDBJ whole genome shotgun (WGS) entry which is preliminary data.</text>
</comment>
<dbReference type="HAMAP" id="MF_00813">
    <property type="entry name" value="Allantoicase"/>
    <property type="match status" value="1"/>
</dbReference>
<reference evidence="4" key="1">
    <citation type="submission" date="2023-11" db="EMBL/GenBank/DDBJ databases">
        <title>Genome assemblies of two species of porcelain crab, Petrolisthes cinctipes and Petrolisthes manimaculis (Anomura: Porcellanidae).</title>
        <authorList>
            <person name="Angst P."/>
        </authorList>
    </citation>
    <scope>NUCLEOTIDE SEQUENCE</scope>
    <source>
        <strain evidence="4">PB745_02</strain>
        <tissue evidence="4">Gill</tissue>
    </source>
</reference>
<dbReference type="InterPro" id="IPR008979">
    <property type="entry name" value="Galactose-bd-like_sf"/>
</dbReference>
<dbReference type="InterPro" id="IPR005164">
    <property type="entry name" value="Allantoicase"/>
</dbReference>
<dbReference type="Gene3D" id="2.60.120.260">
    <property type="entry name" value="Galactose-binding domain-like"/>
    <property type="match status" value="2"/>
</dbReference>
<dbReference type="FunFam" id="2.60.120.260:FF:000077">
    <property type="entry name" value="Probable allantoicase"/>
    <property type="match status" value="1"/>
</dbReference>
<comment type="similarity">
    <text evidence="1">Belongs to the allantoicase family.</text>
</comment>
<evidence type="ECO:0000313" key="5">
    <source>
        <dbReference type="Proteomes" id="UP001292094"/>
    </source>
</evidence>
<sequence>MVPAGAPRTSNKLIGEGGNYTKWQLIGSCRCRLSLKVNGSVQAQQQLLSTIIGTSRMAQRPQIYSKLNYPKFAELNNLASEKLGGKVLFATDDWFAAAENLLKEDPPEWREGEFTVYGKWMDGWETRRKRKPGHDWCIIRLGMPGTIAGVDVDTSYFTGNYAPRVSVQAATLAGPEERQLPQRVGGMGCEASEVELTQAAKLNSQNWTTIIPITEAKPGYHDTCHNFLQVTPATSTTRYTHIRLNIFPDGGVARFRVFGSAVPNWSSVSHSQMVDLAAAVSGGSCVGYSDAHYGHPRNLISPGRGINMGDGWETARRLDRPPVLIEDERGVLKVSGYEWAILRLGHTGTVHELEIDTHHFKGNFPDSCRVDGCLLPLDSDLQYIKEKAVWKTILPSQKLHSHTQHHFKQEVTAVGPVSHVRVVMAPDGGISRVRVLGKIFNKL</sequence>
<proteinExistence type="inferred from homology"/>
<dbReference type="Proteomes" id="UP001292094">
    <property type="component" value="Unassembled WGS sequence"/>
</dbReference>
<dbReference type="PANTHER" id="PTHR12045:SF3">
    <property type="entry name" value="INACTIVE ALLANTOICASE-RELATED"/>
    <property type="match status" value="1"/>
</dbReference>
<feature type="domain" description="Allantoicase" evidence="3">
    <location>
        <begin position="282"/>
        <end position="438"/>
    </location>
</feature>
<protein>
    <recommendedName>
        <fullName evidence="2">Allantoate amidinohydrolase</fullName>
    </recommendedName>
</protein>
<evidence type="ECO:0000259" key="3">
    <source>
        <dbReference type="Pfam" id="PF03561"/>
    </source>
</evidence>